<dbReference type="Proteomes" id="UP000887159">
    <property type="component" value="Unassembled WGS sequence"/>
</dbReference>
<organism evidence="2 3">
    <name type="scientific">Trichonephila clavipes</name>
    <name type="common">Golden silk orbweaver</name>
    <name type="synonym">Nephila clavipes</name>
    <dbReference type="NCBI Taxonomy" id="2585209"/>
    <lineage>
        <taxon>Eukaryota</taxon>
        <taxon>Metazoa</taxon>
        <taxon>Ecdysozoa</taxon>
        <taxon>Arthropoda</taxon>
        <taxon>Chelicerata</taxon>
        <taxon>Arachnida</taxon>
        <taxon>Araneae</taxon>
        <taxon>Araneomorphae</taxon>
        <taxon>Entelegynae</taxon>
        <taxon>Araneoidea</taxon>
        <taxon>Nephilidae</taxon>
        <taxon>Trichonephila</taxon>
    </lineage>
</organism>
<evidence type="ECO:0000313" key="2">
    <source>
        <dbReference type="EMBL" id="GFY05588.1"/>
    </source>
</evidence>
<evidence type="ECO:0000256" key="1">
    <source>
        <dbReference type="SAM" id="MobiDB-lite"/>
    </source>
</evidence>
<feature type="compositionally biased region" description="Polar residues" evidence="1">
    <location>
        <begin position="1"/>
        <end position="17"/>
    </location>
</feature>
<name>A0A8X6VF42_TRICX</name>
<accession>A0A8X6VF42</accession>
<evidence type="ECO:0000313" key="3">
    <source>
        <dbReference type="Proteomes" id="UP000887159"/>
    </source>
</evidence>
<protein>
    <submittedName>
        <fullName evidence="2">Uncharacterized protein</fullName>
    </submittedName>
</protein>
<comment type="caution">
    <text evidence="2">The sequence shown here is derived from an EMBL/GenBank/DDBJ whole genome shotgun (WGS) entry which is preliminary data.</text>
</comment>
<keyword evidence="3" id="KW-1185">Reference proteome</keyword>
<dbReference type="EMBL" id="BMAU01021255">
    <property type="protein sequence ID" value="GFY05588.1"/>
    <property type="molecule type" value="Genomic_DNA"/>
</dbReference>
<gene>
    <name evidence="2" type="ORF">TNCV_4402551</name>
</gene>
<sequence length="79" mass="8560">MFLEHGNSSAGDVSTLPTLPGNHHPKHPSKHTFDIIPGPMVAPFEGGFHLGEEKKSAEIRSWLYGGCGILTLPFFSSSR</sequence>
<dbReference type="AlphaFoldDB" id="A0A8X6VF42"/>
<feature type="region of interest" description="Disordered" evidence="1">
    <location>
        <begin position="1"/>
        <end position="32"/>
    </location>
</feature>
<reference evidence="2" key="1">
    <citation type="submission" date="2020-08" db="EMBL/GenBank/DDBJ databases">
        <title>Multicomponent nature underlies the extraordinary mechanical properties of spider dragline silk.</title>
        <authorList>
            <person name="Kono N."/>
            <person name="Nakamura H."/>
            <person name="Mori M."/>
            <person name="Yoshida Y."/>
            <person name="Ohtoshi R."/>
            <person name="Malay A.D."/>
            <person name="Moran D.A.P."/>
            <person name="Tomita M."/>
            <person name="Numata K."/>
            <person name="Arakawa K."/>
        </authorList>
    </citation>
    <scope>NUCLEOTIDE SEQUENCE</scope>
</reference>
<proteinExistence type="predicted"/>